<sequence length="127" mass="14862">MDEDLRIKYKPPTHLKKIGKDTWFRIWRILEVEGKADINDPIAIEMIAYSYQMYKEMAAQIKKDGLTMDYTNKAGATNRTKHTLIPELPKYMQQTRQYLGELGLTGASRKKLQEELVKEVEDGFDDY</sequence>
<gene>
    <name evidence="1" type="ORF">EQ803_16085</name>
</gene>
<proteinExistence type="predicted"/>
<dbReference type="InterPro" id="IPR006448">
    <property type="entry name" value="Phage_term_ssu_P27"/>
</dbReference>
<name>A0A4Y8T5H4_BACTU</name>
<organism evidence="1 2">
    <name type="scientific">Bacillus thuringiensis</name>
    <dbReference type="NCBI Taxonomy" id="1428"/>
    <lineage>
        <taxon>Bacteria</taxon>
        <taxon>Bacillati</taxon>
        <taxon>Bacillota</taxon>
        <taxon>Bacilli</taxon>
        <taxon>Bacillales</taxon>
        <taxon>Bacillaceae</taxon>
        <taxon>Bacillus</taxon>
        <taxon>Bacillus cereus group</taxon>
    </lineage>
</organism>
<dbReference type="RefSeq" id="WP_134656428.1">
    <property type="nucleotide sequence ID" value="NZ_SCLP01000007.1"/>
</dbReference>
<dbReference type="AlphaFoldDB" id="A0A4Y8T5H4"/>
<evidence type="ECO:0000313" key="1">
    <source>
        <dbReference type="EMBL" id="TFF45784.1"/>
    </source>
</evidence>
<comment type="caution">
    <text evidence="1">The sequence shown here is derived from an EMBL/GenBank/DDBJ whole genome shotgun (WGS) entry which is preliminary data.</text>
</comment>
<reference evidence="1 2" key="1">
    <citation type="submission" date="2019-01" db="EMBL/GenBank/DDBJ databases">
        <title>Draft genome sequence of Bacillus sp. DPC6431.</title>
        <authorList>
            <person name="Arbulu S."/>
            <person name="Murphy K."/>
            <person name="O'Sullivan O."/>
            <person name="Rea M.C."/>
            <person name="Hill C."/>
            <person name="Ross R.P."/>
        </authorList>
    </citation>
    <scope>NUCLEOTIDE SEQUENCE [LARGE SCALE GENOMIC DNA]</scope>
    <source>
        <strain evidence="1 2">DPC6431</strain>
    </source>
</reference>
<accession>A0A4Y8T5H4</accession>
<protein>
    <submittedName>
        <fullName evidence="1">Phage terminase small subunit P27 family</fullName>
    </submittedName>
</protein>
<dbReference type="Pfam" id="PF05119">
    <property type="entry name" value="Terminase_4"/>
    <property type="match status" value="1"/>
</dbReference>
<dbReference type="Proteomes" id="UP000297630">
    <property type="component" value="Unassembled WGS sequence"/>
</dbReference>
<dbReference type="EMBL" id="SCLP01000007">
    <property type="protein sequence ID" value="TFF45784.1"/>
    <property type="molecule type" value="Genomic_DNA"/>
</dbReference>
<evidence type="ECO:0000313" key="2">
    <source>
        <dbReference type="Proteomes" id="UP000297630"/>
    </source>
</evidence>
<dbReference type="NCBIfam" id="TIGR01558">
    <property type="entry name" value="sm_term_P27"/>
    <property type="match status" value="1"/>
</dbReference>